<comment type="caution">
    <text evidence="4">The sequence shown here is derived from an EMBL/GenBank/DDBJ whole genome shotgun (WGS) entry which is preliminary data.</text>
</comment>
<evidence type="ECO:0000259" key="3">
    <source>
        <dbReference type="Pfam" id="PF23536"/>
    </source>
</evidence>
<feature type="domain" description="TraK N-terminal" evidence="2">
    <location>
        <begin position="38"/>
        <end position="121"/>
    </location>
</feature>
<dbReference type="RefSeq" id="WP_038740589.1">
    <property type="nucleotide sequence ID" value="NZ_KN323090.1"/>
</dbReference>
<dbReference type="Proteomes" id="UP000030475">
    <property type="component" value="Unassembled WGS sequence"/>
</dbReference>
<feature type="domain" description="TraK C-terminal" evidence="3">
    <location>
        <begin position="134"/>
        <end position="242"/>
    </location>
</feature>
<evidence type="ECO:0000259" key="2">
    <source>
        <dbReference type="Pfam" id="PF06586"/>
    </source>
</evidence>
<dbReference type="EMBL" id="JQIM01000007">
    <property type="protein sequence ID" value="KGX17021.1"/>
    <property type="molecule type" value="Genomic_DNA"/>
</dbReference>
<feature type="chain" id="PRO_5041347959" evidence="1">
    <location>
        <begin position="21"/>
        <end position="248"/>
    </location>
</feature>
<evidence type="ECO:0000313" key="5">
    <source>
        <dbReference type="Proteomes" id="UP000030475"/>
    </source>
</evidence>
<feature type="signal peptide" evidence="1">
    <location>
        <begin position="1"/>
        <end position="20"/>
    </location>
</feature>
<evidence type="ECO:0000313" key="4">
    <source>
        <dbReference type="EMBL" id="KGX17021.1"/>
    </source>
</evidence>
<protein>
    <submittedName>
        <fullName evidence="4">TraK family protein</fullName>
    </submittedName>
</protein>
<dbReference type="AlphaFoldDB" id="A0AA40MH73"/>
<proteinExistence type="predicted"/>
<evidence type="ECO:0000256" key="1">
    <source>
        <dbReference type="SAM" id="SignalP"/>
    </source>
</evidence>
<reference evidence="4 5" key="1">
    <citation type="submission" date="2014-08" db="EMBL/GenBank/DDBJ databases">
        <authorList>
            <person name="Bunnell A."/>
            <person name="Chain P.S."/>
            <person name="Chertkov O."/>
            <person name="Currie B.J."/>
            <person name="Daligault H.E."/>
            <person name="Davenport K.W."/>
            <person name="Davis C."/>
            <person name="Gleasner C.D."/>
            <person name="Johnson S.L."/>
            <person name="Kaestli M."/>
            <person name="Koren S."/>
            <person name="Kunde Y.A."/>
            <person name="Mayo M."/>
            <person name="McMurry K.K."/>
            <person name="Price E.P."/>
            <person name="Reitenga K.G."/>
            <person name="Robison R."/>
            <person name="Rosovitz M.J."/>
            <person name="Sarovich D.S."/>
            <person name="Teshima H."/>
        </authorList>
    </citation>
    <scope>NUCLEOTIDE SEQUENCE [LARGE SCALE GENOMIC DNA]</scope>
    <source>
        <strain evidence="4 5">MSHR44</strain>
    </source>
</reference>
<dbReference type="InterPro" id="IPR010563">
    <property type="entry name" value="TraK_N"/>
</dbReference>
<keyword evidence="1" id="KW-0732">Signal</keyword>
<name>A0AA40MH73_BURPE</name>
<dbReference type="Pfam" id="PF23536">
    <property type="entry name" value="TraK_C"/>
    <property type="match status" value="1"/>
</dbReference>
<accession>A0AA40MH73</accession>
<organism evidence="4 5">
    <name type="scientific">Burkholderia pseudomallei</name>
    <name type="common">Pseudomonas pseudomallei</name>
    <dbReference type="NCBI Taxonomy" id="28450"/>
    <lineage>
        <taxon>Bacteria</taxon>
        <taxon>Pseudomonadati</taxon>
        <taxon>Pseudomonadota</taxon>
        <taxon>Betaproteobacteria</taxon>
        <taxon>Burkholderiales</taxon>
        <taxon>Burkholderiaceae</taxon>
        <taxon>Burkholderia</taxon>
        <taxon>pseudomallei group</taxon>
    </lineage>
</organism>
<gene>
    <name evidence="4" type="ORF">Y036_5982</name>
</gene>
<dbReference type="Pfam" id="PF06586">
    <property type="entry name" value="TraK_N"/>
    <property type="match status" value="1"/>
</dbReference>
<sequence length="248" mass="26500">MFSNLRKWIAAATLFPIAVANVLPANGATAGASEPREYTVSATEQNRLEIAGRAIKKVVPSHKGALTYVKDKGNGVFYFAFANGEDGMGTETLYVIDDQGATYQLLLQPRRVPSANIIVPAAGDAPGRNAAVRTAATSSAYQSAIKDLVYEMAAAQVDPGANPAASAVPVNQDVPLWKEARLTFETKYVEDAFVGEQYTLTNVSGSDMVIAEQELYRPGVVVVAVEQQTLAPGDSTRVYIVRERAGDE</sequence>
<dbReference type="InterPro" id="IPR055397">
    <property type="entry name" value="TraK_C"/>
</dbReference>